<comment type="caution">
    <text evidence="1">The sequence shown here is derived from an EMBL/GenBank/DDBJ whole genome shotgun (WGS) entry which is preliminary data.</text>
</comment>
<dbReference type="AlphaFoldDB" id="A0A366FSH9"/>
<protein>
    <submittedName>
        <fullName evidence="1">Uncharacterized protein</fullName>
    </submittedName>
</protein>
<gene>
    <name evidence="1" type="ORF">DFR50_102114</name>
</gene>
<keyword evidence="2" id="KW-1185">Reference proteome</keyword>
<dbReference type="Proteomes" id="UP000253529">
    <property type="component" value="Unassembled WGS sequence"/>
</dbReference>
<accession>A0A366FSH9</accession>
<name>A0A366FSH9_9HYPH</name>
<reference evidence="1 2" key="1">
    <citation type="submission" date="2018-06" db="EMBL/GenBank/DDBJ databases">
        <title>Genomic Encyclopedia of Type Strains, Phase IV (KMG-IV): sequencing the most valuable type-strain genomes for metagenomic binning, comparative biology and taxonomic classification.</title>
        <authorList>
            <person name="Goeker M."/>
        </authorList>
    </citation>
    <scope>NUCLEOTIDE SEQUENCE [LARGE SCALE GENOMIC DNA]</scope>
    <source>
        <strain evidence="1 2">DSM 24875</strain>
    </source>
</reference>
<evidence type="ECO:0000313" key="1">
    <source>
        <dbReference type="EMBL" id="RBP17622.1"/>
    </source>
</evidence>
<dbReference type="EMBL" id="QNRK01000002">
    <property type="protein sequence ID" value="RBP17622.1"/>
    <property type="molecule type" value="Genomic_DNA"/>
</dbReference>
<sequence>MKAVSVSDRHRPELARLIAQLGHLGLIDGAKGGRCRRMGGKLSLEGFPESVTLSDKNVHQNC</sequence>
<organism evidence="1 2">
    <name type="scientific">Roseiarcus fermentans</name>
    <dbReference type="NCBI Taxonomy" id="1473586"/>
    <lineage>
        <taxon>Bacteria</taxon>
        <taxon>Pseudomonadati</taxon>
        <taxon>Pseudomonadota</taxon>
        <taxon>Alphaproteobacteria</taxon>
        <taxon>Hyphomicrobiales</taxon>
        <taxon>Roseiarcaceae</taxon>
        <taxon>Roseiarcus</taxon>
    </lineage>
</organism>
<proteinExistence type="predicted"/>
<evidence type="ECO:0000313" key="2">
    <source>
        <dbReference type="Proteomes" id="UP000253529"/>
    </source>
</evidence>